<dbReference type="EMBL" id="JACEIK010030385">
    <property type="protein sequence ID" value="MCE5166720.1"/>
    <property type="molecule type" value="Genomic_DNA"/>
</dbReference>
<keyword evidence="3" id="KW-1185">Reference proteome</keyword>
<comment type="caution">
    <text evidence="2">The sequence shown here is derived from an EMBL/GenBank/DDBJ whole genome shotgun (WGS) entry which is preliminary data.</text>
</comment>
<evidence type="ECO:0000313" key="3">
    <source>
        <dbReference type="Proteomes" id="UP000823775"/>
    </source>
</evidence>
<dbReference type="InterPro" id="IPR004252">
    <property type="entry name" value="Probable_transposase_24"/>
</dbReference>
<dbReference type="Proteomes" id="UP000823775">
    <property type="component" value="Unassembled WGS sequence"/>
</dbReference>
<feature type="compositionally biased region" description="Polar residues" evidence="1">
    <location>
        <begin position="40"/>
        <end position="62"/>
    </location>
</feature>
<proteinExistence type="predicted"/>
<organism evidence="2 3">
    <name type="scientific">Datura stramonium</name>
    <name type="common">Jimsonweed</name>
    <name type="synonym">Common thornapple</name>
    <dbReference type="NCBI Taxonomy" id="4076"/>
    <lineage>
        <taxon>Eukaryota</taxon>
        <taxon>Viridiplantae</taxon>
        <taxon>Streptophyta</taxon>
        <taxon>Embryophyta</taxon>
        <taxon>Tracheophyta</taxon>
        <taxon>Spermatophyta</taxon>
        <taxon>Magnoliopsida</taxon>
        <taxon>eudicotyledons</taxon>
        <taxon>Gunneridae</taxon>
        <taxon>Pentapetalae</taxon>
        <taxon>asterids</taxon>
        <taxon>lamiids</taxon>
        <taxon>Solanales</taxon>
        <taxon>Solanaceae</taxon>
        <taxon>Solanoideae</taxon>
        <taxon>Datureae</taxon>
        <taxon>Datura</taxon>
    </lineage>
</organism>
<evidence type="ECO:0000313" key="2">
    <source>
        <dbReference type="EMBL" id="MCE5166720.1"/>
    </source>
</evidence>
<sequence>TKLKGVEVSLAEVFLETHKKKKKDDIREGWIEPRAEEIYTQPTSKDGSSTQPSSEDINSMWTNMTGGVKKDRVYGLGVQSSSYCPSSLLSGAFTSQCPEEIEEM</sequence>
<protein>
    <submittedName>
        <fullName evidence="2">Uncharacterized protein</fullName>
    </submittedName>
</protein>
<feature type="non-terminal residue" evidence="2">
    <location>
        <position position="1"/>
    </location>
</feature>
<dbReference type="Pfam" id="PF03004">
    <property type="entry name" value="Transposase_24"/>
    <property type="match status" value="1"/>
</dbReference>
<feature type="compositionally biased region" description="Basic and acidic residues" evidence="1">
    <location>
        <begin position="23"/>
        <end position="37"/>
    </location>
</feature>
<gene>
    <name evidence="2" type="ORF">HAX54_025063</name>
</gene>
<accession>A0ABS8Y7N9</accession>
<evidence type="ECO:0000256" key="1">
    <source>
        <dbReference type="SAM" id="MobiDB-lite"/>
    </source>
</evidence>
<feature type="region of interest" description="Disordered" evidence="1">
    <location>
        <begin position="19"/>
        <end position="62"/>
    </location>
</feature>
<name>A0ABS8Y7N9_DATST</name>
<reference evidence="2 3" key="1">
    <citation type="journal article" date="2021" name="BMC Genomics">
        <title>Datura genome reveals duplications of psychoactive alkaloid biosynthetic genes and high mutation rate following tissue culture.</title>
        <authorList>
            <person name="Rajewski A."/>
            <person name="Carter-House D."/>
            <person name="Stajich J."/>
            <person name="Litt A."/>
        </authorList>
    </citation>
    <scope>NUCLEOTIDE SEQUENCE [LARGE SCALE GENOMIC DNA]</scope>
    <source>
        <strain evidence="2">AR-01</strain>
    </source>
</reference>